<keyword evidence="2" id="KW-0378">Hydrolase</keyword>
<name>G1FCL4_SARSC</name>
<keyword evidence="4" id="KW-1015">Disulfide bond</keyword>
<feature type="chain" id="PRO_5003412141" evidence="5">
    <location>
        <begin position="27"/>
        <end position="254"/>
    </location>
</feature>
<dbReference type="VEuPathDB" id="VectorBase:SSCA004956"/>
<protein>
    <submittedName>
        <fullName evidence="7">Group 3 allergen SMIPP-S Yv6030D08 G4</fullName>
    </submittedName>
</protein>
<dbReference type="PANTHER" id="PTHR24276">
    <property type="entry name" value="POLYSERASE-RELATED"/>
    <property type="match status" value="1"/>
</dbReference>
<evidence type="ECO:0000256" key="3">
    <source>
        <dbReference type="ARBA" id="ARBA00022825"/>
    </source>
</evidence>
<dbReference type="PROSITE" id="PS50240">
    <property type="entry name" value="TRYPSIN_DOM"/>
    <property type="match status" value="1"/>
</dbReference>
<dbReference type="SUPFAM" id="SSF50494">
    <property type="entry name" value="Trypsin-like serine proteases"/>
    <property type="match status" value="1"/>
</dbReference>
<keyword evidence="5" id="KW-0732">Signal</keyword>
<dbReference type="GO" id="GO:0004252">
    <property type="term" value="F:serine-type endopeptidase activity"/>
    <property type="evidence" value="ECO:0007669"/>
    <property type="project" value="InterPro"/>
</dbReference>
<dbReference type="Gene3D" id="2.40.10.10">
    <property type="entry name" value="Trypsin-like serine proteases"/>
    <property type="match status" value="1"/>
</dbReference>
<evidence type="ECO:0000256" key="2">
    <source>
        <dbReference type="ARBA" id="ARBA00022801"/>
    </source>
</evidence>
<dbReference type="InterPro" id="IPR050430">
    <property type="entry name" value="Peptidase_S1"/>
</dbReference>
<dbReference type="InterPro" id="IPR009003">
    <property type="entry name" value="Peptidase_S1_PA"/>
</dbReference>
<dbReference type="SMART" id="SM00020">
    <property type="entry name" value="Tryp_SPc"/>
    <property type="match status" value="1"/>
</dbReference>
<evidence type="ECO:0000313" key="7">
    <source>
        <dbReference type="EMBL" id="AEK21794.1"/>
    </source>
</evidence>
<dbReference type="SMR" id="G1FCL4"/>
<organism evidence="7">
    <name type="scientific">Sarcoptes scabiei</name>
    <name type="common">Itch mite</name>
    <name type="synonym">Acarus scabiei</name>
    <dbReference type="NCBI Taxonomy" id="52283"/>
    <lineage>
        <taxon>Eukaryota</taxon>
        <taxon>Metazoa</taxon>
        <taxon>Ecdysozoa</taxon>
        <taxon>Arthropoda</taxon>
        <taxon>Chelicerata</taxon>
        <taxon>Arachnida</taxon>
        <taxon>Acari</taxon>
        <taxon>Acariformes</taxon>
        <taxon>Sarcoptiformes</taxon>
        <taxon>Astigmata</taxon>
        <taxon>Psoroptidia</taxon>
        <taxon>Sarcoptoidea</taxon>
        <taxon>Sarcoptidae</taxon>
        <taxon>Sarcoptinae</taxon>
        <taxon>Sarcoptes</taxon>
    </lineage>
</organism>
<dbReference type="Pfam" id="PF00089">
    <property type="entry name" value="Trypsin"/>
    <property type="match status" value="1"/>
</dbReference>
<keyword evidence="1" id="KW-0645">Protease</keyword>
<proteinExistence type="evidence at transcript level"/>
<keyword evidence="3" id="KW-0720">Serine protease</keyword>
<dbReference type="PANTHER" id="PTHR24276:SF98">
    <property type="entry name" value="FI18310P1-RELATED"/>
    <property type="match status" value="1"/>
</dbReference>
<dbReference type="InterPro" id="IPR001254">
    <property type="entry name" value="Trypsin_dom"/>
</dbReference>
<sequence length="254" mass="27676">MASKRFQSILLLGLISLTILIQPSLTLTPGEAIEITDAPWSATVTVGPRVCGGSILRSNFVLTSAQCVYGKESYEVKIHYGSKEIASVGRYADVFTIYLRDYSPQSIQSNIALLKTSEMELDETKSKTIDLPPQEFDPEAKSLVLVSGWGAEKTPYSNVLLAANFTVVDRAECQEKIKTIRKAKHITEQLFCAGGPGHGDEYLDTSDSGDPAVQNNQLVGVAIIPPWLPLRGYPSVFTKVGSHVDWINSIIGSK</sequence>
<dbReference type="InterPro" id="IPR043504">
    <property type="entry name" value="Peptidase_S1_PA_chymotrypsin"/>
</dbReference>
<dbReference type="GO" id="GO:0006508">
    <property type="term" value="P:proteolysis"/>
    <property type="evidence" value="ECO:0007669"/>
    <property type="project" value="UniProtKB-KW"/>
</dbReference>
<evidence type="ECO:0000256" key="1">
    <source>
        <dbReference type="ARBA" id="ARBA00022670"/>
    </source>
</evidence>
<dbReference type="AlphaFoldDB" id="G1FCL4"/>
<dbReference type="CDD" id="cd00190">
    <property type="entry name" value="Tryp_SPc"/>
    <property type="match status" value="1"/>
</dbReference>
<feature type="domain" description="Peptidase S1" evidence="6">
    <location>
        <begin position="27"/>
        <end position="252"/>
    </location>
</feature>
<evidence type="ECO:0000256" key="5">
    <source>
        <dbReference type="SAM" id="SignalP"/>
    </source>
</evidence>
<evidence type="ECO:0000256" key="4">
    <source>
        <dbReference type="ARBA" id="ARBA00023157"/>
    </source>
</evidence>
<feature type="signal peptide" evidence="5">
    <location>
        <begin position="1"/>
        <end position="26"/>
    </location>
</feature>
<dbReference type="EMBL" id="JN167504">
    <property type="protein sequence ID" value="AEK21794.1"/>
    <property type="molecule type" value="mRNA"/>
</dbReference>
<dbReference type="OrthoDB" id="6432550at2759"/>
<accession>G1FCL4</accession>
<reference evidence="7" key="1">
    <citation type="journal article" date="2012" name="PLoS Negl. Trop. Dis.">
        <title>Complement inhibitors from scabies mites promote streptococcal growth - a novel mechanism in infected epidermis?</title>
        <authorList>
            <person name="Mika A."/>
            <person name="Reynolds S.L."/>
            <person name="Pickering D."/>
            <person name="McMillan D."/>
            <person name="Sriprakash K.S."/>
            <person name="Kemp D.J."/>
            <person name="Fischer K."/>
        </authorList>
    </citation>
    <scope>NUCLEOTIDE SEQUENCE</scope>
</reference>
<evidence type="ECO:0000259" key="6">
    <source>
        <dbReference type="PROSITE" id="PS50240"/>
    </source>
</evidence>